<gene>
    <name evidence="9" type="ORF">TMPK1_39400</name>
</gene>
<dbReference type="Proteomes" id="UP000681075">
    <property type="component" value="Unassembled WGS sequence"/>
</dbReference>
<keyword evidence="6 8" id="KW-1133">Transmembrane helix</keyword>
<dbReference type="EMBL" id="BOPV01000001">
    <property type="protein sequence ID" value="GIL41703.1"/>
    <property type="molecule type" value="Genomic_DNA"/>
</dbReference>
<sequence>MTIDTDLLALLIAVATAAGFIDAIAGGGGLICIPALLWVGLPPAVAIATNKAQSVFGTTSAVLTFWRRGHLDFRGTLPAIVATAAASALGGWALRLVDASVMSAVIPLLLIGVALFFLFGPRLTDEDAKSRIPLWLFALTLAPAVGFYDGFFGPGAGSFFTIGFVVLLGYGLRRATANAKLLNLTSNFTALTVLALNGQVAWEIGLPMAVGQVAGGWLGSRAAIRFGARLIRPLLVIVSLAITGKLLANDQHPIRVWISDHA</sequence>
<dbReference type="RefSeq" id="WP_420245309.1">
    <property type="nucleotide sequence ID" value="NZ_BOPV01000001.1"/>
</dbReference>
<evidence type="ECO:0000256" key="8">
    <source>
        <dbReference type="RuleBase" id="RU363041"/>
    </source>
</evidence>
<organism evidence="9 10">
    <name type="scientific">Roseiterribacter gracilis</name>
    <dbReference type="NCBI Taxonomy" id="2812848"/>
    <lineage>
        <taxon>Bacteria</taxon>
        <taxon>Pseudomonadati</taxon>
        <taxon>Pseudomonadota</taxon>
        <taxon>Alphaproteobacteria</taxon>
        <taxon>Rhodospirillales</taxon>
        <taxon>Roseiterribacteraceae</taxon>
        <taxon>Roseiterribacter</taxon>
    </lineage>
</organism>
<dbReference type="PANTHER" id="PTHR30269:SF0">
    <property type="entry name" value="MEMBRANE TRANSPORTER PROTEIN YFCA-RELATED"/>
    <property type="match status" value="1"/>
</dbReference>
<comment type="subcellular location">
    <subcellularLocation>
        <location evidence="1 8">Cell membrane</location>
        <topology evidence="1 8">Multi-pass membrane protein</topology>
    </subcellularLocation>
</comment>
<reference evidence="9" key="1">
    <citation type="submission" date="2021-02" db="EMBL/GenBank/DDBJ databases">
        <title>Genome sequence of Rhodospirillales sp. strain TMPK1 isolated from soil.</title>
        <authorList>
            <person name="Nakai R."/>
            <person name="Kusada H."/>
            <person name="Tamaki H."/>
        </authorList>
    </citation>
    <scope>NUCLEOTIDE SEQUENCE</scope>
    <source>
        <strain evidence="9">TMPK1</strain>
    </source>
</reference>
<protein>
    <recommendedName>
        <fullName evidence="8">Probable membrane transporter protein</fullName>
    </recommendedName>
</protein>
<dbReference type="Pfam" id="PF01925">
    <property type="entry name" value="TauE"/>
    <property type="match status" value="1"/>
</dbReference>
<keyword evidence="5 8" id="KW-0812">Transmembrane</keyword>
<evidence type="ECO:0000313" key="10">
    <source>
        <dbReference type="Proteomes" id="UP000681075"/>
    </source>
</evidence>
<keyword evidence="4 8" id="KW-1003">Cell membrane</keyword>
<dbReference type="InterPro" id="IPR002781">
    <property type="entry name" value="TM_pro_TauE-like"/>
</dbReference>
<comment type="caution">
    <text evidence="9">The sequence shown here is derived from an EMBL/GenBank/DDBJ whole genome shotgun (WGS) entry which is preliminary data.</text>
</comment>
<dbReference type="AlphaFoldDB" id="A0A8S8XE34"/>
<evidence type="ECO:0000256" key="3">
    <source>
        <dbReference type="ARBA" id="ARBA00022448"/>
    </source>
</evidence>
<evidence type="ECO:0000256" key="5">
    <source>
        <dbReference type="ARBA" id="ARBA00022692"/>
    </source>
</evidence>
<accession>A0A8S8XE34</accession>
<evidence type="ECO:0000256" key="4">
    <source>
        <dbReference type="ARBA" id="ARBA00022475"/>
    </source>
</evidence>
<name>A0A8S8XE34_9PROT</name>
<keyword evidence="3" id="KW-0813">Transport</keyword>
<feature type="transmembrane region" description="Helical" evidence="8">
    <location>
        <begin position="154"/>
        <end position="172"/>
    </location>
</feature>
<dbReference type="GO" id="GO:0005886">
    <property type="term" value="C:plasma membrane"/>
    <property type="evidence" value="ECO:0007669"/>
    <property type="project" value="UniProtKB-SubCell"/>
</dbReference>
<dbReference type="PANTHER" id="PTHR30269">
    <property type="entry name" value="TRANSMEMBRANE PROTEIN YFCA"/>
    <property type="match status" value="1"/>
</dbReference>
<evidence type="ECO:0000256" key="2">
    <source>
        <dbReference type="ARBA" id="ARBA00009142"/>
    </source>
</evidence>
<dbReference type="InterPro" id="IPR052017">
    <property type="entry name" value="TSUP"/>
</dbReference>
<keyword evidence="10" id="KW-1185">Reference proteome</keyword>
<evidence type="ECO:0000256" key="7">
    <source>
        <dbReference type="ARBA" id="ARBA00023136"/>
    </source>
</evidence>
<evidence type="ECO:0000313" key="9">
    <source>
        <dbReference type="EMBL" id="GIL41703.1"/>
    </source>
</evidence>
<keyword evidence="7 8" id="KW-0472">Membrane</keyword>
<evidence type="ECO:0000256" key="1">
    <source>
        <dbReference type="ARBA" id="ARBA00004651"/>
    </source>
</evidence>
<feature type="transmembrane region" description="Helical" evidence="8">
    <location>
        <begin position="230"/>
        <end position="248"/>
    </location>
</feature>
<feature type="transmembrane region" description="Helical" evidence="8">
    <location>
        <begin position="100"/>
        <end position="120"/>
    </location>
</feature>
<comment type="similarity">
    <text evidence="2 8">Belongs to the 4-toluene sulfonate uptake permease (TSUP) (TC 2.A.102) family.</text>
</comment>
<proteinExistence type="inferred from homology"/>
<feature type="transmembrane region" description="Helical" evidence="8">
    <location>
        <begin position="77"/>
        <end position="94"/>
    </location>
</feature>
<evidence type="ECO:0000256" key="6">
    <source>
        <dbReference type="ARBA" id="ARBA00022989"/>
    </source>
</evidence>
<feature type="transmembrane region" description="Helical" evidence="8">
    <location>
        <begin position="7"/>
        <end position="38"/>
    </location>
</feature>